<comment type="caution">
    <text evidence="3">The sequence shown here is derived from an EMBL/GenBank/DDBJ whole genome shotgun (WGS) entry which is preliminary data.</text>
</comment>
<name>A0A3S3X175_9SPHI</name>
<reference evidence="3 4" key="1">
    <citation type="submission" date="2019-01" db="EMBL/GenBank/DDBJ databases">
        <title>Mucilaginibacter antarcticum sp. nov., isolated from antarctic soil.</title>
        <authorList>
            <person name="Yan Y.-Q."/>
            <person name="Du Z.-J."/>
        </authorList>
    </citation>
    <scope>NUCLEOTIDE SEQUENCE [LARGE SCALE GENOMIC DNA]</scope>
    <source>
        <strain evidence="3 4">F01003</strain>
    </source>
</reference>
<protein>
    <submittedName>
        <fullName evidence="3">Relaxase/mobilization nuclease</fullName>
    </submittedName>
</protein>
<feature type="domain" description="MobA/VirD2-like nuclease" evidence="2">
    <location>
        <begin position="17"/>
        <end position="149"/>
    </location>
</feature>
<evidence type="ECO:0000313" key="3">
    <source>
        <dbReference type="EMBL" id="RWY48318.1"/>
    </source>
</evidence>
<evidence type="ECO:0000256" key="1">
    <source>
        <dbReference type="SAM" id="MobiDB-lite"/>
    </source>
</evidence>
<organism evidence="3 4">
    <name type="scientific">Mucilaginibacter gilvus</name>
    <dbReference type="NCBI Taxonomy" id="2305909"/>
    <lineage>
        <taxon>Bacteria</taxon>
        <taxon>Pseudomonadati</taxon>
        <taxon>Bacteroidota</taxon>
        <taxon>Sphingobacteriia</taxon>
        <taxon>Sphingobacteriales</taxon>
        <taxon>Sphingobacteriaceae</taxon>
        <taxon>Mucilaginibacter</taxon>
    </lineage>
</organism>
<feature type="compositionally biased region" description="Polar residues" evidence="1">
    <location>
        <begin position="281"/>
        <end position="301"/>
    </location>
</feature>
<dbReference type="OrthoDB" id="1525197at2"/>
<dbReference type="EMBL" id="SBIW01000011">
    <property type="protein sequence ID" value="RWY48318.1"/>
    <property type="molecule type" value="Genomic_DNA"/>
</dbReference>
<dbReference type="RefSeq" id="WP_128535665.1">
    <property type="nucleotide sequence ID" value="NZ_SBIW01000011.1"/>
</dbReference>
<evidence type="ECO:0000259" key="2">
    <source>
        <dbReference type="Pfam" id="PF03432"/>
    </source>
</evidence>
<accession>A0A3S3X175</accession>
<dbReference type="Pfam" id="PF03432">
    <property type="entry name" value="Relaxase"/>
    <property type="match status" value="1"/>
</dbReference>
<dbReference type="InterPro" id="IPR005094">
    <property type="entry name" value="Endonuclease_MobA/VirD2"/>
</dbReference>
<dbReference type="Proteomes" id="UP000286701">
    <property type="component" value="Unassembled WGS sequence"/>
</dbReference>
<sequence length="368" mass="41053">MIAIQKIGKSFMGALSYNLKKMAHPDKRFRAELLETNFSSLDAIQVEKEVHLLRSLKPNLNRYVYHTSLNFPKDENLDNKTLVNIANDYLKAQGFTNNQYMIFRHHDADHPHIHLLVNRIGFDGSVVSDSNNYKKSEAVIRKLEQQYDLVAVEPSSSVLKKAPTKDEIEMIARTGKASERMVLQELMNSLLNRPGLTLQDMISIGEDMGINFLFNQATTGRVSGISYFHNGFKAKGQALGNRYKWAELIRIINYEQVRDSAAISEANSRTTAKYGAQTSAGTYTATKEQPGSGTGLVSPNVGTGLPEYSPAENEDGGNGERPLETDQDADLLAGNTADHRDNRFGGNSGIQISDNEDDAKRRRRKRGR</sequence>
<keyword evidence="4" id="KW-1185">Reference proteome</keyword>
<dbReference type="AlphaFoldDB" id="A0A3S3X175"/>
<proteinExistence type="predicted"/>
<feature type="region of interest" description="Disordered" evidence="1">
    <location>
        <begin position="281"/>
        <end position="368"/>
    </location>
</feature>
<evidence type="ECO:0000313" key="4">
    <source>
        <dbReference type="Proteomes" id="UP000286701"/>
    </source>
</evidence>
<gene>
    <name evidence="3" type="ORF">EPL05_19435</name>
</gene>